<keyword evidence="15" id="KW-1185">Reference proteome</keyword>
<comment type="similarity">
    <text evidence="1 11">Belongs to the helicase family. UvrD subfamily.</text>
</comment>
<feature type="domain" description="UvrD-like helicase ATP-binding" evidence="12">
    <location>
        <begin position="4"/>
        <end position="284"/>
    </location>
</feature>
<dbReference type="Gene3D" id="1.10.486.10">
    <property type="entry name" value="PCRA, domain 4"/>
    <property type="match status" value="1"/>
</dbReference>
<evidence type="ECO:0000256" key="6">
    <source>
        <dbReference type="ARBA" id="ARBA00023125"/>
    </source>
</evidence>
<dbReference type="Pfam" id="PF00580">
    <property type="entry name" value="UvrD-helicase"/>
    <property type="match status" value="1"/>
</dbReference>
<keyword evidence="3 10" id="KW-0378">Hydrolase</keyword>
<comment type="caution">
    <text evidence="14">The sequence shown here is derived from an EMBL/GenBank/DDBJ whole genome shotgun (WGS) entry which is preliminary data.</text>
</comment>
<proteinExistence type="inferred from homology"/>
<keyword evidence="4 10" id="KW-0347">Helicase</keyword>
<dbReference type="FunFam" id="1.10.486.10:FF:000003">
    <property type="entry name" value="ATP-dependent DNA helicase"/>
    <property type="match status" value="1"/>
</dbReference>
<dbReference type="CDD" id="cd18807">
    <property type="entry name" value="SF1_C_UvrD"/>
    <property type="match status" value="1"/>
</dbReference>
<gene>
    <name evidence="14" type="primary">pcrA</name>
    <name evidence="14" type="ORF">F8154_09940</name>
</gene>
<dbReference type="InterPro" id="IPR000212">
    <property type="entry name" value="DNA_helicase_UvrD/REP"/>
</dbReference>
<protein>
    <recommendedName>
        <fullName evidence="11">ATP-dependent DNA helicase</fullName>
        <ecNumber evidence="11">5.6.2.4</ecNumber>
    </recommendedName>
</protein>
<dbReference type="EC" id="5.6.2.4" evidence="11"/>
<dbReference type="InterPro" id="IPR005751">
    <property type="entry name" value="ATP-dep_DNA_helicase_PcrA"/>
</dbReference>
<dbReference type="Pfam" id="PF13361">
    <property type="entry name" value="UvrD_C"/>
    <property type="match status" value="1"/>
</dbReference>
<dbReference type="Proteomes" id="UP000432715">
    <property type="component" value="Unassembled WGS sequence"/>
</dbReference>
<dbReference type="GO" id="GO:0016787">
    <property type="term" value="F:hydrolase activity"/>
    <property type="evidence" value="ECO:0007669"/>
    <property type="project" value="UniProtKB-UniRule"/>
</dbReference>
<dbReference type="InterPro" id="IPR014016">
    <property type="entry name" value="UvrD-like_ATP-bd"/>
</dbReference>
<evidence type="ECO:0000259" key="13">
    <source>
        <dbReference type="PROSITE" id="PS51217"/>
    </source>
</evidence>
<evidence type="ECO:0000256" key="4">
    <source>
        <dbReference type="ARBA" id="ARBA00022806"/>
    </source>
</evidence>
<dbReference type="GO" id="GO:0043138">
    <property type="term" value="F:3'-5' DNA helicase activity"/>
    <property type="evidence" value="ECO:0007669"/>
    <property type="project" value="UniProtKB-EC"/>
</dbReference>
<dbReference type="PANTHER" id="PTHR11070">
    <property type="entry name" value="UVRD / RECB / PCRA DNA HELICASE FAMILY MEMBER"/>
    <property type="match status" value="1"/>
</dbReference>
<dbReference type="AlphaFoldDB" id="A0A6I0EXQ6"/>
<evidence type="ECO:0000256" key="11">
    <source>
        <dbReference type="RuleBase" id="RU364053"/>
    </source>
</evidence>
<dbReference type="Gene3D" id="1.10.10.160">
    <property type="match status" value="1"/>
</dbReference>
<keyword evidence="6 11" id="KW-0238">DNA-binding</keyword>
<organism evidence="14 15">
    <name type="scientific">Alkaliphilus pronyensis</name>
    <dbReference type="NCBI Taxonomy" id="1482732"/>
    <lineage>
        <taxon>Bacteria</taxon>
        <taxon>Bacillati</taxon>
        <taxon>Bacillota</taxon>
        <taxon>Clostridia</taxon>
        <taxon>Peptostreptococcales</taxon>
        <taxon>Natronincolaceae</taxon>
        <taxon>Alkaliphilus</taxon>
    </lineage>
</organism>
<name>A0A6I0EXQ6_9FIRM</name>
<evidence type="ECO:0000256" key="5">
    <source>
        <dbReference type="ARBA" id="ARBA00022840"/>
    </source>
</evidence>
<keyword evidence="5 10" id="KW-0067">ATP-binding</keyword>
<evidence type="ECO:0000256" key="2">
    <source>
        <dbReference type="ARBA" id="ARBA00022741"/>
    </source>
</evidence>
<dbReference type="PROSITE" id="PS51217">
    <property type="entry name" value="UVRD_HELICASE_CTER"/>
    <property type="match status" value="1"/>
</dbReference>
<dbReference type="Gene3D" id="3.40.50.300">
    <property type="entry name" value="P-loop containing nucleotide triphosphate hydrolases"/>
    <property type="match status" value="2"/>
</dbReference>
<evidence type="ECO:0000313" key="14">
    <source>
        <dbReference type="EMBL" id="KAB3534051.1"/>
    </source>
</evidence>
<dbReference type="GO" id="GO:0033202">
    <property type="term" value="C:DNA helicase complex"/>
    <property type="evidence" value="ECO:0007669"/>
    <property type="project" value="TreeGrafter"/>
</dbReference>
<feature type="domain" description="UvrD-like helicase C-terminal" evidence="13">
    <location>
        <begin position="285"/>
        <end position="560"/>
    </location>
</feature>
<dbReference type="InterPro" id="IPR013986">
    <property type="entry name" value="DExx_box_DNA_helicase_dom_sf"/>
</dbReference>
<dbReference type="GO" id="GO:0009314">
    <property type="term" value="P:response to radiation"/>
    <property type="evidence" value="ECO:0007669"/>
    <property type="project" value="UniProtKB-ARBA"/>
</dbReference>
<keyword evidence="7" id="KW-0413">Isomerase</keyword>
<evidence type="ECO:0000256" key="9">
    <source>
        <dbReference type="ARBA" id="ARBA00048988"/>
    </source>
</evidence>
<dbReference type="OrthoDB" id="9810135at2"/>
<sequence length="723" mass="82832">MNLSHLNNMQQQAVKHTEGPLLILAGAGSGKTRVLTHRIAYLVEELGINPYNILAITFTNKAAKEMKERIEALLGNNYRDLWVSTFHSSCVRILRYDIDKIGYKKNFVIYDTSDQGVVIKECYKALNIDEKYIHPKLALAEISKAKDQLINPSSYQEIYEGDYIKRKISGIYRMYQDKLRSNNALDFDDLIMKTVELFLTNPTILSYYQEKFKYIMVDEFQDTNYSQYKLVSLLAKKHKNLCVVGDDDQSIYSWRGADIRNILGFEKEFPDTKLIKLEENYRSTQNILDAANFVVANNNHRKQKKLHTANPKGAIIQYYRANNEYEEAQHMAIAIQKEIREGNKSYADFAILYRTNAQSRVIEELFMKENIPYKLYGGVRFYDRKEIKDILCYLRMIDNPVDDISLQRIINVPKRGIGLKSIEKVADYGAKKGESLFTALLEVDKIAGLSARVKEQVKRFTDLIIDLINRKSNMTVTDILNEIYNKTGYIDGLIQENTVEAQGRIENLQEFKSVTMDFDKNSEIKTLEEFLARTSLESSIDQMEGEANVVSLMTLHSAKGLEFPIVFIPGMEEGIFPSHMSLKENNEEEERRLCYVGITRAMEKLYVSHAVMRTLYGQTSYNGISRFINEIPPELITKEAPYERKKEVENMQTSPLFRGDLIKPNRQKEGVKQSGEIKAGSKIKHPKFGVGTVVAVDGDMLSIAFPNGGIKKIASTFVNLEIV</sequence>
<dbReference type="GO" id="GO:0003677">
    <property type="term" value="F:DNA binding"/>
    <property type="evidence" value="ECO:0007669"/>
    <property type="project" value="UniProtKB-KW"/>
</dbReference>
<dbReference type="GO" id="GO:0005524">
    <property type="term" value="F:ATP binding"/>
    <property type="evidence" value="ECO:0007669"/>
    <property type="project" value="UniProtKB-UniRule"/>
</dbReference>
<evidence type="ECO:0000256" key="7">
    <source>
        <dbReference type="ARBA" id="ARBA00023235"/>
    </source>
</evidence>
<dbReference type="PANTHER" id="PTHR11070:SF2">
    <property type="entry name" value="ATP-DEPENDENT DNA HELICASE SRS2"/>
    <property type="match status" value="1"/>
</dbReference>
<reference evidence="14 15" key="1">
    <citation type="submission" date="2019-10" db="EMBL/GenBank/DDBJ databases">
        <title>Alkaliphilus serpentinus sp. nov. and Alkaliphilus pronyensis sp. nov., two novel anaerobic alkaliphilic species isolated from the serpentinized-hosted hydrothermal field of the Prony Bay (New Caledonia).</title>
        <authorList>
            <person name="Postec A."/>
        </authorList>
    </citation>
    <scope>NUCLEOTIDE SEQUENCE [LARGE SCALE GENOMIC DNA]</scope>
    <source>
        <strain evidence="14 15">LacV</strain>
    </source>
</reference>
<accession>A0A6I0EXQ6</accession>
<dbReference type="GO" id="GO:0005829">
    <property type="term" value="C:cytosol"/>
    <property type="evidence" value="ECO:0007669"/>
    <property type="project" value="TreeGrafter"/>
</dbReference>
<comment type="catalytic activity">
    <reaction evidence="9 11">
        <text>ATP + H2O = ADP + phosphate + H(+)</text>
        <dbReference type="Rhea" id="RHEA:13065"/>
        <dbReference type="ChEBI" id="CHEBI:15377"/>
        <dbReference type="ChEBI" id="CHEBI:15378"/>
        <dbReference type="ChEBI" id="CHEBI:30616"/>
        <dbReference type="ChEBI" id="CHEBI:43474"/>
        <dbReference type="ChEBI" id="CHEBI:456216"/>
        <dbReference type="EC" id="5.6.2.4"/>
    </reaction>
</comment>
<comment type="catalytic activity">
    <reaction evidence="8">
        <text>Couples ATP hydrolysis with the unwinding of duplex DNA by translocating in the 3'-5' direction.</text>
        <dbReference type="EC" id="5.6.2.4"/>
    </reaction>
</comment>
<dbReference type="FunFam" id="1.10.10.160:FF:000001">
    <property type="entry name" value="ATP-dependent DNA helicase"/>
    <property type="match status" value="1"/>
</dbReference>
<dbReference type="InterPro" id="IPR014017">
    <property type="entry name" value="DNA_helicase_UvrD-like_C"/>
</dbReference>
<dbReference type="PROSITE" id="PS51198">
    <property type="entry name" value="UVRD_HELICASE_ATP_BIND"/>
    <property type="match status" value="1"/>
</dbReference>
<evidence type="ECO:0000256" key="8">
    <source>
        <dbReference type="ARBA" id="ARBA00034617"/>
    </source>
</evidence>
<evidence type="ECO:0000256" key="3">
    <source>
        <dbReference type="ARBA" id="ARBA00022801"/>
    </source>
</evidence>
<dbReference type="GO" id="GO:0000725">
    <property type="term" value="P:recombinational repair"/>
    <property type="evidence" value="ECO:0007669"/>
    <property type="project" value="TreeGrafter"/>
</dbReference>
<dbReference type="GO" id="GO:0006260">
    <property type="term" value="P:DNA replication"/>
    <property type="evidence" value="ECO:0007669"/>
    <property type="project" value="InterPro"/>
</dbReference>
<evidence type="ECO:0000259" key="12">
    <source>
        <dbReference type="PROSITE" id="PS51198"/>
    </source>
</evidence>
<dbReference type="InterPro" id="IPR027417">
    <property type="entry name" value="P-loop_NTPase"/>
</dbReference>
<dbReference type="NCBIfam" id="TIGR01073">
    <property type="entry name" value="pcrA"/>
    <property type="match status" value="1"/>
</dbReference>
<evidence type="ECO:0000313" key="15">
    <source>
        <dbReference type="Proteomes" id="UP000432715"/>
    </source>
</evidence>
<dbReference type="SUPFAM" id="SSF52540">
    <property type="entry name" value="P-loop containing nucleoside triphosphate hydrolases"/>
    <property type="match status" value="1"/>
</dbReference>
<dbReference type="RefSeq" id="WP_151861463.1">
    <property type="nucleotide sequence ID" value="NZ_WBZC01000035.1"/>
</dbReference>
<evidence type="ECO:0000256" key="10">
    <source>
        <dbReference type="PROSITE-ProRule" id="PRU00560"/>
    </source>
</evidence>
<dbReference type="CDD" id="cd17932">
    <property type="entry name" value="DEXQc_UvrD"/>
    <property type="match status" value="1"/>
</dbReference>
<feature type="binding site" evidence="10">
    <location>
        <begin position="25"/>
        <end position="32"/>
    </location>
    <ligand>
        <name>ATP</name>
        <dbReference type="ChEBI" id="CHEBI:30616"/>
    </ligand>
</feature>
<evidence type="ECO:0000256" key="1">
    <source>
        <dbReference type="ARBA" id="ARBA00009922"/>
    </source>
</evidence>
<dbReference type="EMBL" id="WBZC01000035">
    <property type="protein sequence ID" value="KAB3534051.1"/>
    <property type="molecule type" value="Genomic_DNA"/>
</dbReference>
<keyword evidence="2 10" id="KW-0547">Nucleotide-binding</keyword>
<dbReference type="Pfam" id="PF21196">
    <property type="entry name" value="PcrA_UvrD_tudor"/>
    <property type="match status" value="1"/>
</dbReference>